<dbReference type="Proteomes" id="UP000326912">
    <property type="component" value="Unassembled WGS sequence"/>
</dbReference>
<dbReference type="InterPro" id="IPR027417">
    <property type="entry name" value="P-loop_NTPase"/>
</dbReference>
<evidence type="ECO:0000313" key="1">
    <source>
        <dbReference type="EMBL" id="GER87307.1"/>
    </source>
</evidence>
<sequence length="223" mass="25762">MLVKIFVLGRPGSGKTTAIHHLLTLARQHNYSAQSIDDYSILYRMSRDEAHREQFRSTAYGGFDVLDLSIFDTALEILEQQVRTMSDQESDGIITIEFARNDYCQALSKFSPDFLKDAYVFFVDADLDTCIERIYQRVTSPLATNNHFVSDYIMHTYYSNDNWSYVSTQLKSAHHIYKDVRSFRNTGNLPQLLNAVEDFAEMIFHTEFCQEVEADQAKQLAHV</sequence>
<dbReference type="EMBL" id="BKZW01000001">
    <property type="protein sequence ID" value="GER87307.1"/>
    <property type="molecule type" value="Genomic_DNA"/>
</dbReference>
<accession>A0A5J4KLL8</accession>
<name>A0A5J4KLL8_9CHLR</name>
<reference evidence="1 2" key="1">
    <citation type="submission" date="2019-10" db="EMBL/GenBank/DDBJ databases">
        <title>Dictyobacter vulcani sp. nov., within the class Ktedonobacteria, isolated from soil of volcanic Mt. Zao.</title>
        <authorList>
            <person name="Zheng Y."/>
            <person name="Wang C.M."/>
            <person name="Sakai Y."/>
            <person name="Abe K."/>
            <person name="Yokota A."/>
            <person name="Yabe S."/>
        </authorList>
    </citation>
    <scope>NUCLEOTIDE SEQUENCE [LARGE SCALE GENOMIC DNA]</scope>
    <source>
        <strain evidence="1 2">W12</strain>
    </source>
</reference>
<comment type="caution">
    <text evidence="1">The sequence shown here is derived from an EMBL/GenBank/DDBJ whole genome shotgun (WGS) entry which is preliminary data.</text>
</comment>
<protein>
    <submittedName>
        <fullName evidence="1">Uncharacterized protein</fullName>
    </submittedName>
</protein>
<organism evidence="1 2">
    <name type="scientific">Dictyobacter vulcani</name>
    <dbReference type="NCBI Taxonomy" id="2607529"/>
    <lineage>
        <taxon>Bacteria</taxon>
        <taxon>Bacillati</taxon>
        <taxon>Chloroflexota</taxon>
        <taxon>Ktedonobacteria</taxon>
        <taxon>Ktedonobacterales</taxon>
        <taxon>Dictyobacteraceae</taxon>
        <taxon>Dictyobacter</taxon>
    </lineage>
</organism>
<dbReference type="SUPFAM" id="SSF52540">
    <property type="entry name" value="P-loop containing nucleoside triphosphate hydrolases"/>
    <property type="match status" value="1"/>
</dbReference>
<gene>
    <name evidence="1" type="ORF">KDW_14690</name>
</gene>
<proteinExistence type="predicted"/>
<keyword evidence="2" id="KW-1185">Reference proteome</keyword>
<evidence type="ECO:0000313" key="2">
    <source>
        <dbReference type="Proteomes" id="UP000326912"/>
    </source>
</evidence>
<dbReference type="RefSeq" id="WP_151755323.1">
    <property type="nucleotide sequence ID" value="NZ_BKZW01000001.1"/>
</dbReference>
<dbReference type="Gene3D" id="3.40.50.300">
    <property type="entry name" value="P-loop containing nucleotide triphosphate hydrolases"/>
    <property type="match status" value="1"/>
</dbReference>
<dbReference type="AlphaFoldDB" id="A0A5J4KLL8"/>